<dbReference type="PANTHER" id="PTHR35092">
    <property type="entry name" value="CHLORINASE MJ1651"/>
    <property type="match status" value="1"/>
</dbReference>
<sequence length="153" mass="16886">MKMIDTLESLFHGRDIFMPVAAHLACGADFDSIGRDLPADSLNKADIATDYVRVLGECVELRVVHVDKFGNLMLSIRFGQLKQLLNVDMKDKVAIIVDDKKHIAEVTEVFSMLPKGSLALYENSFGFAELAVNQGSAKDLINIDKGSTIRICK</sequence>
<evidence type="ECO:0000259" key="3">
    <source>
        <dbReference type="Pfam" id="PF20257"/>
    </source>
</evidence>
<organism evidence="4">
    <name type="scientific">Ignisphaera aggregans</name>
    <dbReference type="NCBI Taxonomy" id="334771"/>
    <lineage>
        <taxon>Archaea</taxon>
        <taxon>Thermoproteota</taxon>
        <taxon>Thermoprotei</taxon>
        <taxon>Desulfurococcales</taxon>
        <taxon>Desulfurococcaceae</taxon>
        <taxon>Ignisphaera</taxon>
    </lineage>
</organism>
<dbReference type="PANTHER" id="PTHR35092:SF1">
    <property type="entry name" value="CHLORINASE MJ1651"/>
    <property type="match status" value="1"/>
</dbReference>
<dbReference type="Gene3D" id="2.40.30.90">
    <property type="entry name" value="Bacterial fluorinating enzyme like"/>
    <property type="match status" value="1"/>
</dbReference>
<gene>
    <name evidence="4" type="ORF">ENO77_00040</name>
</gene>
<accession>A0A7C2V8S0</accession>
<feature type="domain" description="S-adenosyl-l-methionine hydroxide adenosyltransferase C-terminal" evidence="3">
    <location>
        <begin position="62"/>
        <end position="150"/>
    </location>
</feature>
<dbReference type="Pfam" id="PF20257">
    <property type="entry name" value="SAM_HAT_C"/>
    <property type="match status" value="1"/>
</dbReference>
<dbReference type="AlphaFoldDB" id="A0A7C2V8S0"/>
<keyword evidence="1" id="KW-0949">S-adenosyl-L-methionine</keyword>
<dbReference type="SUPFAM" id="SSF101852">
    <property type="entry name" value="Bacterial fluorinating enzyme, C-terminal domain"/>
    <property type="match status" value="1"/>
</dbReference>
<comment type="similarity">
    <text evidence="2">Belongs to the SAM hydrolase / SAM-dependent halogenase family.</text>
</comment>
<protein>
    <recommendedName>
        <fullName evidence="3">S-adenosyl-l-methionine hydroxide adenosyltransferase C-terminal domain-containing protein</fullName>
    </recommendedName>
</protein>
<dbReference type="EMBL" id="DSGT01000001">
    <property type="protein sequence ID" value="HEW52572.1"/>
    <property type="molecule type" value="Genomic_DNA"/>
</dbReference>
<dbReference type="InterPro" id="IPR023227">
    <property type="entry name" value="SAM_OH_AdoTrfase_C_sf"/>
</dbReference>
<dbReference type="InterPro" id="IPR023228">
    <property type="entry name" value="SAM_OH_AdoTrfase_N_sf"/>
</dbReference>
<comment type="caution">
    <text evidence="4">The sequence shown here is derived from an EMBL/GenBank/DDBJ whole genome shotgun (WGS) entry which is preliminary data.</text>
</comment>
<dbReference type="InterPro" id="IPR046470">
    <property type="entry name" value="SAM_HAT_C"/>
</dbReference>
<dbReference type="SUPFAM" id="SSF102522">
    <property type="entry name" value="Bacterial fluorinating enzyme, N-terminal domain"/>
    <property type="match status" value="1"/>
</dbReference>
<evidence type="ECO:0000256" key="1">
    <source>
        <dbReference type="ARBA" id="ARBA00022691"/>
    </source>
</evidence>
<name>A0A7C2V8S0_9CREN</name>
<evidence type="ECO:0000313" key="4">
    <source>
        <dbReference type="EMBL" id="HEW52572.1"/>
    </source>
</evidence>
<proteinExistence type="inferred from homology"/>
<evidence type="ECO:0000256" key="2">
    <source>
        <dbReference type="ARBA" id="ARBA00024035"/>
    </source>
</evidence>
<dbReference type="Gene3D" id="3.40.50.10790">
    <property type="entry name" value="S-adenosyl-l-methionine hydroxide adenosyltransferase, N-terminal"/>
    <property type="match status" value="1"/>
</dbReference>
<reference evidence="4" key="1">
    <citation type="journal article" date="2020" name="mSystems">
        <title>Genome- and Community-Level Interaction Insights into Carbon Utilization and Element Cycling Functions of Hydrothermarchaeota in Hydrothermal Sediment.</title>
        <authorList>
            <person name="Zhou Z."/>
            <person name="Liu Y."/>
            <person name="Xu W."/>
            <person name="Pan J."/>
            <person name="Luo Z.H."/>
            <person name="Li M."/>
        </authorList>
    </citation>
    <scope>NUCLEOTIDE SEQUENCE [LARGE SCALE GENOMIC DNA]</scope>
    <source>
        <strain evidence="4">SpSt-16</strain>
    </source>
</reference>
<dbReference type="InterPro" id="IPR002747">
    <property type="entry name" value="SAM_OH_AdoTrfase"/>
</dbReference>